<organism evidence="2 3">
    <name type="scientific">Amycolatopsis magusensis</name>
    <dbReference type="NCBI Taxonomy" id="882444"/>
    <lineage>
        <taxon>Bacteria</taxon>
        <taxon>Bacillati</taxon>
        <taxon>Actinomycetota</taxon>
        <taxon>Actinomycetes</taxon>
        <taxon>Pseudonocardiales</taxon>
        <taxon>Pseudonocardiaceae</taxon>
        <taxon>Amycolatopsis</taxon>
    </lineage>
</organism>
<feature type="domain" description="EF-hand" evidence="1">
    <location>
        <begin position="4"/>
        <end position="39"/>
    </location>
</feature>
<gene>
    <name evidence="2" type="ORF">JOM49_006987</name>
</gene>
<reference evidence="2 3" key="1">
    <citation type="submission" date="2021-03" db="EMBL/GenBank/DDBJ databases">
        <title>Sequencing the genomes of 1000 actinobacteria strains.</title>
        <authorList>
            <person name="Klenk H.-P."/>
        </authorList>
    </citation>
    <scope>NUCLEOTIDE SEQUENCE [LARGE SCALE GENOMIC DNA]</scope>
    <source>
        <strain evidence="2 3">DSM 45510</strain>
    </source>
</reference>
<dbReference type="EMBL" id="JAGGMS010000001">
    <property type="protein sequence ID" value="MBP2185461.1"/>
    <property type="molecule type" value="Genomic_DNA"/>
</dbReference>
<dbReference type="Proteomes" id="UP000741013">
    <property type="component" value="Unassembled WGS sequence"/>
</dbReference>
<evidence type="ECO:0000313" key="3">
    <source>
        <dbReference type="Proteomes" id="UP000741013"/>
    </source>
</evidence>
<dbReference type="InterPro" id="IPR011992">
    <property type="entry name" value="EF-hand-dom_pair"/>
</dbReference>
<sequence length="177" mass="19215">MRAEAIDRVQLVFNLFDADGSGYLSAEDFEIMAERVVQAASGSGTASKEAMRAAFRRYWATLALELDVNQDNRITFEEYSACVLSPERFEATIEDFAVSLAALGDPDGDGLIERPVFLALMTAIGFERANIEALFDAFGPNAQDEITVAAWVQGIEDYYRADKAGIAGDRLVGQAGA</sequence>
<dbReference type="InterPro" id="IPR002048">
    <property type="entry name" value="EF_hand_dom"/>
</dbReference>
<dbReference type="InterPro" id="IPR018247">
    <property type="entry name" value="EF_Hand_1_Ca_BS"/>
</dbReference>
<keyword evidence="3" id="KW-1185">Reference proteome</keyword>
<name>A0ABS4Q1B1_9PSEU</name>
<dbReference type="Gene3D" id="1.10.238.10">
    <property type="entry name" value="EF-hand"/>
    <property type="match status" value="1"/>
</dbReference>
<comment type="caution">
    <text evidence="2">The sequence shown here is derived from an EMBL/GenBank/DDBJ whole genome shotgun (WGS) entry which is preliminary data.</text>
</comment>
<dbReference type="RefSeq" id="WP_209668347.1">
    <property type="nucleotide sequence ID" value="NZ_JAGGMS010000001.1"/>
</dbReference>
<dbReference type="Pfam" id="PF13499">
    <property type="entry name" value="EF-hand_7"/>
    <property type="match status" value="1"/>
</dbReference>
<protein>
    <submittedName>
        <fullName evidence="2">Ca2+-binding EF-hand superfamily protein</fullName>
    </submittedName>
</protein>
<accession>A0ABS4Q1B1</accession>
<dbReference type="PROSITE" id="PS50222">
    <property type="entry name" value="EF_HAND_2"/>
    <property type="match status" value="1"/>
</dbReference>
<evidence type="ECO:0000313" key="2">
    <source>
        <dbReference type="EMBL" id="MBP2185461.1"/>
    </source>
</evidence>
<dbReference type="SMART" id="SM00054">
    <property type="entry name" value="EFh"/>
    <property type="match status" value="3"/>
</dbReference>
<evidence type="ECO:0000259" key="1">
    <source>
        <dbReference type="PROSITE" id="PS50222"/>
    </source>
</evidence>
<proteinExistence type="predicted"/>
<dbReference type="SUPFAM" id="SSF47473">
    <property type="entry name" value="EF-hand"/>
    <property type="match status" value="1"/>
</dbReference>
<dbReference type="PROSITE" id="PS00018">
    <property type="entry name" value="EF_HAND_1"/>
    <property type="match status" value="2"/>
</dbReference>